<reference evidence="1" key="1">
    <citation type="submission" date="2019-02" db="EMBL/GenBank/DDBJ databases">
        <authorList>
            <person name="Gruber-Vodicka R. H."/>
            <person name="Seah K. B. B."/>
        </authorList>
    </citation>
    <scope>NUCLEOTIDE SEQUENCE</scope>
    <source>
        <strain evidence="1">BECK_BZ197</strain>
    </source>
</reference>
<proteinExistence type="predicted"/>
<gene>
    <name evidence="1" type="ORF">BECKMB1821G_GA0114241_100342</name>
</gene>
<evidence type="ECO:0008006" key="2">
    <source>
        <dbReference type="Google" id="ProtNLM"/>
    </source>
</evidence>
<evidence type="ECO:0000313" key="1">
    <source>
        <dbReference type="EMBL" id="VFK22936.1"/>
    </source>
</evidence>
<name>A0A450X0X4_9GAMM</name>
<dbReference type="EMBL" id="CAADFO010000003">
    <property type="protein sequence ID" value="VFK22936.1"/>
    <property type="molecule type" value="Genomic_DNA"/>
</dbReference>
<sequence>MTMCKVFPCATFGCPRLLEQLRIAHGDGSYPKLMAQLAKFQLPTRKIRNRKGR</sequence>
<dbReference type="AlphaFoldDB" id="A0A450X0X4"/>
<protein>
    <recommendedName>
        <fullName evidence="2">Transposase</fullName>
    </recommendedName>
</protein>
<organism evidence="1">
    <name type="scientific">Candidatus Kentrum sp. MB</name>
    <dbReference type="NCBI Taxonomy" id="2138164"/>
    <lineage>
        <taxon>Bacteria</taxon>
        <taxon>Pseudomonadati</taxon>
        <taxon>Pseudomonadota</taxon>
        <taxon>Gammaproteobacteria</taxon>
        <taxon>Candidatus Kentrum</taxon>
    </lineage>
</organism>
<accession>A0A450X0X4</accession>